<reference evidence="2" key="1">
    <citation type="submission" date="2016-07" db="EMBL/GenBank/DDBJ databases">
        <authorList>
            <person name="Bretaudeau A."/>
        </authorList>
    </citation>
    <scope>NUCLEOTIDE SEQUENCE</scope>
    <source>
        <strain evidence="2">Rice</strain>
        <tissue evidence="2">Whole body</tissue>
    </source>
</reference>
<proteinExistence type="predicted"/>
<protein>
    <submittedName>
        <fullName evidence="2">SFRICE_016885</fullName>
    </submittedName>
</protein>
<feature type="region of interest" description="Disordered" evidence="1">
    <location>
        <begin position="21"/>
        <end position="56"/>
    </location>
</feature>
<name>A0A2H1VGM2_SPOFR</name>
<feature type="compositionally biased region" description="Polar residues" evidence="1">
    <location>
        <begin position="40"/>
        <end position="56"/>
    </location>
</feature>
<sequence length="101" mass="11354">MSNSPKSLPYEYVLAAGKRAIGSPDGYQRTPETPEALTKPLSQPTFTRITNPQNCTPQHMFQNTPNILKIMFPPPMNRENASLIIRIDDKDSRCVITGHKE</sequence>
<evidence type="ECO:0000313" key="2">
    <source>
        <dbReference type="EMBL" id="SOQ39532.1"/>
    </source>
</evidence>
<evidence type="ECO:0000256" key="1">
    <source>
        <dbReference type="SAM" id="MobiDB-lite"/>
    </source>
</evidence>
<dbReference type="EMBL" id="ODYU01002270">
    <property type="protein sequence ID" value="SOQ39532.1"/>
    <property type="molecule type" value="Genomic_DNA"/>
</dbReference>
<gene>
    <name evidence="2" type="ORF">SFRICE_016885</name>
</gene>
<dbReference type="AlphaFoldDB" id="A0A2H1VGM2"/>
<accession>A0A2H1VGM2</accession>
<organism evidence="2">
    <name type="scientific">Spodoptera frugiperda</name>
    <name type="common">Fall armyworm</name>
    <dbReference type="NCBI Taxonomy" id="7108"/>
    <lineage>
        <taxon>Eukaryota</taxon>
        <taxon>Metazoa</taxon>
        <taxon>Ecdysozoa</taxon>
        <taxon>Arthropoda</taxon>
        <taxon>Hexapoda</taxon>
        <taxon>Insecta</taxon>
        <taxon>Pterygota</taxon>
        <taxon>Neoptera</taxon>
        <taxon>Endopterygota</taxon>
        <taxon>Lepidoptera</taxon>
        <taxon>Glossata</taxon>
        <taxon>Ditrysia</taxon>
        <taxon>Noctuoidea</taxon>
        <taxon>Noctuidae</taxon>
        <taxon>Amphipyrinae</taxon>
        <taxon>Spodoptera</taxon>
    </lineage>
</organism>